<evidence type="ECO:0000313" key="2">
    <source>
        <dbReference type="Proteomes" id="UP000008311"/>
    </source>
</evidence>
<keyword evidence="2" id="KW-1185">Reference proteome</keyword>
<feature type="non-terminal residue" evidence="1">
    <location>
        <position position="494"/>
    </location>
</feature>
<name>B9TF36_RICCO</name>
<reference evidence="2" key="1">
    <citation type="journal article" date="2010" name="Nat. Biotechnol.">
        <title>Draft genome sequence of the oilseed species Ricinus communis.</title>
        <authorList>
            <person name="Chan A.P."/>
            <person name="Crabtree J."/>
            <person name="Zhao Q."/>
            <person name="Lorenzi H."/>
            <person name="Orvis J."/>
            <person name="Puiu D."/>
            <person name="Melake-Berhan A."/>
            <person name="Jones K.M."/>
            <person name="Redman J."/>
            <person name="Chen G."/>
            <person name="Cahoon E.B."/>
            <person name="Gedil M."/>
            <person name="Stanke M."/>
            <person name="Haas B.J."/>
            <person name="Wortman J.R."/>
            <person name="Fraser-Liggett C.M."/>
            <person name="Ravel J."/>
            <person name="Rabinowicz P.D."/>
        </authorList>
    </citation>
    <scope>NUCLEOTIDE SEQUENCE [LARGE SCALE GENOMIC DNA]</scope>
    <source>
        <strain evidence="2">cv. Hale</strain>
    </source>
</reference>
<protein>
    <submittedName>
        <fullName evidence="1">Uncharacterized protein</fullName>
    </submittedName>
</protein>
<dbReference type="InParanoid" id="B9TF36"/>
<dbReference type="Proteomes" id="UP000008311">
    <property type="component" value="Unassembled WGS sequence"/>
</dbReference>
<gene>
    <name evidence="1" type="ORF">RCOM_1885850</name>
</gene>
<sequence>MAPAEVAGEAGRRGLLVEVALQRVAVAAHDRDLAGARVGHHAREDDGYALAGAQLQEGVGVDIGQAHHGALHAPSGEAAREQCQLDGIAREQQEVRRAGGQLAAEEFEVAPLGRRQHLCLELEAFGDLRHARLQRPGVPGARVHDADLRHAHGREVLEHVADLVFPRREQREQVGVRIEARVGEPGRDMRDLEAAALGMRQARERKAFADAAHQGRLRAVLADGLQRGLHFGIRFAHLQRLELHVEPRRGLELREGEAKARRIVARQRLLARRDVHELRDLDRRLFGGTRALGEAGSEGRSEGHGRRTTKDLAAAGAMQAHAAMLGRIYDIGTRRRESELVDAVARRSRRAEREALLRAHVEARAEASHGPVVLQLHAPAFGVHEPVAHREPLHAAEEHVAALGFHLLVQHAFEGHGRLGDARRRHRVRWDRMQSGVRELAAAARQRIAAGMHLLGHRLVGQVHDELAGAQDVGGRVLDAPVMHAVDAHEDQRR</sequence>
<dbReference type="AlphaFoldDB" id="B9TF36"/>
<proteinExistence type="predicted"/>
<dbReference type="EMBL" id="EQ979489">
    <property type="protein sequence ID" value="EEF25528.1"/>
    <property type="molecule type" value="Genomic_DNA"/>
</dbReference>
<organism evidence="1 2">
    <name type="scientific">Ricinus communis</name>
    <name type="common">Castor bean</name>
    <dbReference type="NCBI Taxonomy" id="3988"/>
    <lineage>
        <taxon>Eukaryota</taxon>
        <taxon>Viridiplantae</taxon>
        <taxon>Streptophyta</taxon>
        <taxon>Embryophyta</taxon>
        <taxon>Tracheophyta</taxon>
        <taxon>Spermatophyta</taxon>
        <taxon>Magnoliopsida</taxon>
        <taxon>eudicotyledons</taxon>
        <taxon>Gunneridae</taxon>
        <taxon>Pentapetalae</taxon>
        <taxon>rosids</taxon>
        <taxon>fabids</taxon>
        <taxon>Malpighiales</taxon>
        <taxon>Euphorbiaceae</taxon>
        <taxon>Acalyphoideae</taxon>
        <taxon>Acalypheae</taxon>
        <taxon>Ricinus</taxon>
    </lineage>
</organism>
<evidence type="ECO:0000313" key="1">
    <source>
        <dbReference type="EMBL" id="EEF25528.1"/>
    </source>
</evidence>
<accession>B9TF36</accession>